<organism evidence="2 3">
    <name type="scientific">Pendulispora rubella</name>
    <dbReference type="NCBI Taxonomy" id="2741070"/>
    <lineage>
        <taxon>Bacteria</taxon>
        <taxon>Pseudomonadati</taxon>
        <taxon>Myxococcota</taxon>
        <taxon>Myxococcia</taxon>
        <taxon>Myxococcales</taxon>
        <taxon>Sorangiineae</taxon>
        <taxon>Pendulisporaceae</taxon>
        <taxon>Pendulispora</taxon>
    </lineage>
</organism>
<proteinExistence type="predicted"/>
<dbReference type="InterPro" id="IPR023214">
    <property type="entry name" value="HAD_sf"/>
</dbReference>
<dbReference type="InterPro" id="IPR036412">
    <property type="entry name" value="HAD-like_sf"/>
</dbReference>
<dbReference type="PANTHER" id="PTHR43316:SF9">
    <property type="entry name" value="ACID DEHALOGENASE, PUTATIVE (AFU_ORTHOLOGUE AFUA_6G14460)-RELATED"/>
    <property type="match status" value="1"/>
</dbReference>
<keyword evidence="3" id="KW-1185">Reference proteome</keyword>
<reference evidence="2" key="1">
    <citation type="submission" date="2021-12" db="EMBL/GenBank/DDBJ databases">
        <title>Discovery of the Pendulisporaceae a myxobacterial family with distinct sporulation behavior and unique specialized metabolism.</title>
        <authorList>
            <person name="Garcia R."/>
            <person name="Popoff A."/>
            <person name="Bader C.D."/>
            <person name="Loehr J."/>
            <person name="Walesch S."/>
            <person name="Walt C."/>
            <person name="Boldt J."/>
            <person name="Bunk B."/>
            <person name="Haeckl F.J.F.P.J."/>
            <person name="Gunesch A.P."/>
            <person name="Birkelbach J."/>
            <person name="Nuebel U."/>
            <person name="Pietschmann T."/>
            <person name="Bach T."/>
            <person name="Mueller R."/>
        </authorList>
    </citation>
    <scope>NUCLEOTIDE SEQUENCE</scope>
    <source>
        <strain evidence="2">MSr11367</strain>
    </source>
</reference>
<gene>
    <name evidence="2" type="ORF">LVJ94_12620</name>
</gene>
<evidence type="ECO:0000313" key="2">
    <source>
        <dbReference type="EMBL" id="WXB08072.1"/>
    </source>
</evidence>
<dbReference type="Proteomes" id="UP001374803">
    <property type="component" value="Chromosome"/>
</dbReference>
<name>A0ABZ2LBC1_9BACT</name>
<dbReference type="InterPro" id="IPR051540">
    <property type="entry name" value="S-2-haloacid_dehalogenase"/>
</dbReference>
<dbReference type="PANTHER" id="PTHR43316">
    <property type="entry name" value="HYDROLASE, HALOACID DELAHOGENASE-RELATED"/>
    <property type="match status" value="1"/>
</dbReference>
<keyword evidence="1" id="KW-0378">Hydrolase</keyword>
<dbReference type="Gene3D" id="3.40.50.1000">
    <property type="entry name" value="HAD superfamily/HAD-like"/>
    <property type="match status" value="1"/>
</dbReference>
<dbReference type="EMBL" id="CP089983">
    <property type="protein sequence ID" value="WXB08072.1"/>
    <property type="molecule type" value="Genomic_DNA"/>
</dbReference>
<dbReference type="RefSeq" id="WP_394837747.1">
    <property type="nucleotide sequence ID" value="NZ_CP089929.1"/>
</dbReference>
<evidence type="ECO:0000313" key="3">
    <source>
        <dbReference type="Proteomes" id="UP001374803"/>
    </source>
</evidence>
<protein>
    <recommendedName>
        <fullName evidence="4">Haloacid dehalogenase</fullName>
    </recommendedName>
</protein>
<dbReference type="Gene3D" id="1.10.150.750">
    <property type="match status" value="1"/>
</dbReference>
<evidence type="ECO:0008006" key="4">
    <source>
        <dbReference type="Google" id="ProtNLM"/>
    </source>
</evidence>
<sequence>MHPTLFTFDIFGTVLDWRTGMRDALARAKPDGIDVTDDLFNRIVDTQGALESRAFRPYADIVAESLIEVVGLDPVAAKAIGDDVGRGALYSDAREGLARLMRVAPCVAMTNSDRVHRPQVEAQLGFAMSDWFCAEDTRVYKPAHEFWHHVARKRGLRFDKSWWHVSAYADYDLDVVRSLGLTAVFIKRPHRRPGGADYEFRTLLELADYVGHP</sequence>
<dbReference type="SUPFAM" id="SSF56784">
    <property type="entry name" value="HAD-like"/>
    <property type="match status" value="1"/>
</dbReference>
<accession>A0ABZ2LBC1</accession>
<evidence type="ECO:0000256" key="1">
    <source>
        <dbReference type="ARBA" id="ARBA00022801"/>
    </source>
</evidence>